<organism evidence="2 3">
    <name type="scientific">Paraburkholderia kururiensis</name>
    <dbReference type="NCBI Taxonomy" id="984307"/>
    <lineage>
        <taxon>Bacteria</taxon>
        <taxon>Pseudomonadati</taxon>
        <taxon>Pseudomonadota</taxon>
        <taxon>Betaproteobacteria</taxon>
        <taxon>Burkholderiales</taxon>
        <taxon>Burkholderiaceae</taxon>
        <taxon>Paraburkholderia</taxon>
    </lineage>
</organism>
<evidence type="ECO:0000313" key="3">
    <source>
        <dbReference type="Proteomes" id="UP001325479"/>
    </source>
</evidence>
<accession>A0ABZ0WK40</accession>
<reference evidence="2 3" key="1">
    <citation type="submission" date="2023-12" db="EMBL/GenBank/DDBJ databases">
        <title>Genome sequencing and assembly of bacterial species from a model synthetic community.</title>
        <authorList>
            <person name="Hogle S.L."/>
        </authorList>
    </citation>
    <scope>NUCLEOTIDE SEQUENCE [LARGE SCALE GENOMIC DNA]</scope>
    <source>
        <strain evidence="2 3">HAMBI 2494</strain>
    </source>
</reference>
<sequence length="61" mass="6851">MGIQGNDDVRDADNGRRAKESGSDADEEERQRRFDGTATDGVARMERHRRLGMTLVRSQSS</sequence>
<evidence type="ECO:0000256" key="1">
    <source>
        <dbReference type="SAM" id="MobiDB-lite"/>
    </source>
</evidence>
<proteinExistence type="predicted"/>
<evidence type="ECO:0000313" key="2">
    <source>
        <dbReference type="EMBL" id="WQD77722.1"/>
    </source>
</evidence>
<gene>
    <name evidence="2" type="ORF">U0042_27385</name>
</gene>
<name>A0ABZ0WK40_9BURK</name>
<dbReference type="Proteomes" id="UP001325479">
    <property type="component" value="Chromosome"/>
</dbReference>
<keyword evidence="3" id="KW-1185">Reference proteome</keyword>
<protein>
    <submittedName>
        <fullName evidence="2">Uncharacterized protein</fullName>
    </submittedName>
</protein>
<feature type="region of interest" description="Disordered" evidence="1">
    <location>
        <begin position="1"/>
        <end position="61"/>
    </location>
</feature>
<dbReference type="RefSeq" id="WP_114812491.1">
    <property type="nucleotide sequence ID" value="NZ_CP139965.1"/>
</dbReference>
<feature type="compositionally biased region" description="Basic and acidic residues" evidence="1">
    <location>
        <begin position="7"/>
        <end position="22"/>
    </location>
</feature>
<dbReference type="EMBL" id="CP139965">
    <property type="protein sequence ID" value="WQD77722.1"/>
    <property type="molecule type" value="Genomic_DNA"/>
</dbReference>